<proteinExistence type="predicted"/>
<comment type="caution">
    <text evidence="2">The sequence shown here is derived from an EMBL/GenBank/DDBJ whole genome shotgun (WGS) entry which is preliminary data.</text>
</comment>
<feature type="region of interest" description="Disordered" evidence="1">
    <location>
        <begin position="250"/>
        <end position="270"/>
    </location>
</feature>
<evidence type="ECO:0000256" key="1">
    <source>
        <dbReference type="SAM" id="MobiDB-lite"/>
    </source>
</evidence>
<reference evidence="2" key="1">
    <citation type="submission" date="2019-03" db="EMBL/GenBank/DDBJ databases">
        <title>Long read genome sequence of the mycoparasitic Pythium oligandrum ATCC 38472 isolated from sugarbeet rhizosphere.</title>
        <authorList>
            <person name="Gaulin E."/>
        </authorList>
    </citation>
    <scope>NUCLEOTIDE SEQUENCE</scope>
    <source>
        <strain evidence="2">ATCC 38472_TT</strain>
    </source>
</reference>
<accession>A0A8K1C2Z8</accession>
<dbReference type="EMBL" id="SPLM01000147">
    <property type="protein sequence ID" value="TMW55539.1"/>
    <property type="molecule type" value="Genomic_DNA"/>
</dbReference>
<organism evidence="2 3">
    <name type="scientific">Pythium oligandrum</name>
    <name type="common">Mycoparasitic fungus</name>
    <dbReference type="NCBI Taxonomy" id="41045"/>
    <lineage>
        <taxon>Eukaryota</taxon>
        <taxon>Sar</taxon>
        <taxon>Stramenopiles</taxon>
        <taxon>Oomycota</taxon>
        <taxon>Peronosporomycetes</taxon>
        <taxon>Pythiales</taxon>
        <taxon>Pythiaceae</taxon>
        <taxon>Pythium</taxon>
    </lineage>
</organism>
<sequence>MHVLLCAIAGSDVILSVSVEDEMINAEFRHAIMLAAQLAVTAHTLELWLARIHGRLVVGLPTYHPDYRGVMRGDTVVASKYFVDDNRLDPAARVAQSFRYANPHSIHVLLHLPDRVAAPYVIKHGDKGPDWPVYLQLLVFGLAFPLFVPYQEEKLVNELKDELLDAYPGFSSTALEFFVLREDGEHLGDWMTCQHPHFFGLKKGEANLASLYTPEALRMDFTRTLGHYLANAPLRDGVPVLVKVPVMEEPDHKQSGTRTAPHPTHVSIDF</sequence>
<protein>
    <submittedName>
        <fullName evidence="2">Uncharacterized protein</fullName>
    </submittedName>
</protein>
<evidence type="ECO:0000313" key="3">
    <source>
        <dbReference type="Proteomes" id="UP000794436"/>
    </source>
</evidence>
<evidence type="ECO:0000313" key="2">
    <source>
        <dbReference type="EMBL" id="TMW55539.1"/>
    </source>
</evidence>
<keyword evidence="3" id="KW-1185">Reference proteome</keyword>
<dbReference type="Proteomes" id="UP000794436">
    <property type="component" value="Unassembled WGS sequence"/>
</dbReference>
<dbReference type="AlphaFoldDB" id="A0A8K1C2Z8"/>
<gene>
    <name evidence="2" type="ORF">Poli38472_010421</name>
</gene>
<name>A0A8K1C2Z8_PYTOL</name>